<evidence type="ECO:0000313" key="11">
    <source>
        <dbReference type="EMBL" id="RCR70335.1"/>
    </source>
</evidence>
<evidence type="ECO:0000256" key="7">
    <source>
        <dbReference type="SAM" id="MobiDB-lite"/>
    </source>
</evidence>
<dbReference type="Pfam" id="PF12805">
    <property type="entry name" value="FUSC-like"/>
    <property type="match status" value="1"/>
</dbReference>
<feature type="transmembrane region" description="Helical" evidence="8">
    <location>
        <begin position="449"/>
        <end position="475"/>
    </location>
</feature>
<feature type="transmembrane region" description="Helical" evidence="8">
    <location>
        <begin position="68"/>
        <end position="86"/>
    </location>
</feature>
<feature type="region of interest" description="Disordered" evidence="7">
    <location>
        <begin position="658"/>
        <end position="687"/>
    </location>
</feature>
<keyword evidence="2" id="KW-1003">Cell membrane</keyword>
<dbReference type="InterPro" id="IPR049453">
    <property type="entry name" value="Memb_transporter_dom"/>
</dbReference>
<evidence type="ECO:0000256" key="5">
    <source>
        <dbReference type="ARBA" id="ARBA00023136"/>
    </source>
</evidence>
<dbReference type="AlphaFoldDB" id="A0A368JSL6"/>
<feature type="transmembrane region" description="Helical" evidence="8">
    <location>
        <begin position="396"/>
        <end position="414"/>
    </location>
</feature>
<evidence type="ECO:0000256" key="1">
    <source>
        <dbReference type="ARBA" id="ARBA00004651"/>
    </source>
</evidence>
<feature type="transmembrane region" description="Helical" evidence="8">
    <location>
        <begin position="98"/>
        <end position="126"/>
    </location>
</feature>
<evidence type="ECO:0000259" key="10">
    <source>
        <dbReference type="Pfam" id="PF13515"/>
    </source>
</evidence>
<dbReference type="EMBL" id="QOWE01000005">
    <property type="protein sequence ID" value="RCR70335.1"/>
    <property type="molecule type" value="Genomic_DNA"/>
</dbReference>
<dbReference type="Proteomes" id="UP000253383">
    <property type="component" value="Unassembled WGS sequence"/>
</dbReference>
<dbReference type="PANTHER" id="PTHR30509">
    <property type="entry name" value="P-HYDROXYBENZOIC ACID EFFLUX PUMP SUBUNIT-RELATED"/>
    <property type="match status" value="1"/>
</dbReference>
<gene>
    <name evidence="11" type="ORF">DUE52_08205</name>
</gene>
<keyword evidence="12" id="KW-1185">Reference proteome</keyword>
<dbReference type="OrthoDB" id="8670769at2"/>
<protein>
    <submittedName>
        <fullName evidence="11">Uncharacterized protein</fullName>
    </submittedName>
</protein>
<dbReference type="RefSeq" id="WP_114405501.1">
    <property type="nucleotide sequence ID" value="NZ_QOWE01000005.1"/>
</dbReference>
<dbReference type="PANTHER" id="PTHR30509:SF8">
    <property type="entry name" value="INNER MEMBRANE PROTEIN YCCS"/>
    <property type="match status" value="1"/>
</dbReference>
<dbReference type="Pfam" id="PF13515">
    <property type="entry name" value="FUSC_2"/>
    <property type="match status" value="1"/>
</dbReference>
<comment type="subcellular location">
    <subcellularLocation>
        <location evidence="1">Cell membrane</location>
        <topology evidence="1">Multi-pass membrane protein</topology>
    </subcellularLocation>
</comment>
<organism evidence="11 12">
    <name type="scientific">Larkinella punicea</name>
    <dbReference type="NCBI Taxonomy" id="2315727"/>
    <lineage>
        <taxon>Bacteria</taxon>
        <taxon>Pseudomonadati</taxon>
        <taxon>Bacteroidota</taxon>
        <taxon>Cytophagia</taxon>
        <taxon>Cytophagales</taxon>
        <taxon>Spirosomataceae</taxon>
        <taxon>Larkinella</taxon>
    </lineage>
</organism>
<comment type="caution">
    <text evidence="11">The sequence shown here is derived from an EMBL/GenBank/DDBJ whole genome shotgun (WGS) entry which is preliminary data.</text>
</comment>
<sequence length="716" mass="81072">MKRQIREVRYFLFGQHFSDGLRITLAILIPSVILYRFEQFETGLIISLGAFWVSITDAPGPVVHRRNGMLYGLLVVVLVSLITGFARMNVWLLGVEILLFSFFFSMFALYGNRATAVGTAGLLAMILTMDRELEPAAVWQYGALVCAGGLWYTAISLTFSQLRPYRAAQQALGECIHEISKFLMIKADFYSIRTDLQEDYRKLMAQQAIVSEKQDAVREILFKTRVIVKETTWTGRLLVLTFSDILDLYEQITAMYYDYPSIRERFAKTGILDDIARLIRQLAIEMDYIGLAIQSNRPYKSRKDLMRHLERLKTKIDDIGKQDTEGSNLVLKKILITLRNLNQRLNDIHTYSPTVLSEKPQKSRATEYSRFVSHQEIDPKLAVNSLTLSSSIFRHSLRVTIACLVGFVAAKLIAYGNHGYWILLTTSLILKPAFSLTKQRNYERIIGTVIGGLIGVGLLLLIPNTTGLFWVMLFLMIGAYSFQRTNYIVMVILMTPYILILFRFLGLGGLSVAEERVVDTLMGCVIAFAASYLFPHWESQQLKNLLRDVLVANRAYLRKLAESLSGKPLTLLEYKLVRKEVYVSSANLSAAFQRMTSEPQSKQWHKNEIHQFVVLNHILSSNIATITSARLNAEHPSACSPDILRPVRRSLTVLNESLKKLDPTPPQAAAESSAPEPVLPEKPETVVTEDRSLKEQLEFIQKVSHDIGKLTDAILT</sequence>
<feature type="domain" description="Integral membrane protein YccS N-terminal" evidence="9">
    <location>
        <begin position="70"/>
        <end position="343"/>
    </location>
</feature>
<evidence type="ECO:0000256" key="6">
    <source>
        <dbReference type="ARBA" id="ARBA00043993"/>
    </source>
</evidence>
<feature type="domain" description="Integral membrane bound transporter" evidence="10">
    <location>
        <begin position="411"/>
        <end position="529"/>
    </location>
</feature>
<dbReference type="InterPro" id="IPR032692">
    <property type="entry name" value="YccS_N"/>
</dbReference>
<name>A0A368JSL6_9BACT</name>
<keyword evidence="3 8" id="KW-0812">Transmembrane</keyword>
<evidence type="ECO:0000313" key="12">
    <source>
        <dbReference type="Proteomes" id="UP000253383"/>
    </source>
</evidence>
<feature type="transmembrane region" description="Helical" evidence="8">
    <location>
        <begin position="138"/>
        <end position="159"/>
    </location>
</feature>
<feature type="transmembrane region" description="Helical" evidence="8">
    <location>
        <begin position="517"/>
        <end position="537"/>
    </location>
</feature>
<evidence type="ECO:0000256" key="4">
    <source>
        <dbReference type="ARBA" id="ARBA00022989"/>
    </source>
</evidence>
<evidence type="ECO:0000256" key="2">
    <source>
        <dbReference type="ARBA" id="ARBA00022475"/>
    </source>
</evidence>
<reference evidence="11 12" key="1">
    <citation type="submission" date="2018-07" db="EMBL/GenBank/DDBJ databases">
        <title>Genome analysis of Larkinella rosea.</title>
        <authorList>
            <person name="Zhou Z."/>
            <person name="Wang G."/>
        </authorList>
    </citation>
    <scope>NUCLEOTIDE SEQUENCE [LARGE SCALE GENOMIC DNA]</scope>
    <source>
        <strain evidence="12">zzj9</strain>
    </source>
</reference>
<evidence type="ECO:0000256" key="8">
    <source>
        <dbReference type="SAM" id="Phobius"/>
    </source>
</evidence>
<proteinExistence type="inferred from homology"/>
<comment type="similarity">
    <text evidence="6">Belongs to the YccS/YhfK family.</text>
</comment>
<keyword evidence="5 8" id="KW-0472">Membrane</keyword>
<feature type="compositionally biased region" description="Low complexity" evidence="7">
    <location>
        <begin position="667"/>
        <end position="676"/>
    </location>
</feature>
<evidence type="ECO:0000256" key="3">
    <source>
        <dbReference type="ARBA" id="ARBA00022692"/>
    </source>
</evidence>
<accession>A0A368JSL6</accession>
<dbReference type="GO" id="GO:0005886">
    <property type="term" value="C:plasma membrane"/>
    <property type="evidence" value="ECO:0007669"/>
    <property type="project" value="UniProtKB-SubCell"/>
</dbReference>
<feature type="transmembrane region" description="Helical" evidence="8">
    <location>
        <begin position="487"/>
        <end position="505"/>
    </location>
</feature>
<evidence type="ECO:0000259" key="9">
    <source>
        <dbReference type="Pfam" id="PF12805"/>
    </source>
</evidence>
<keyword evidence="4 8" id="KW-1133">Transmembrane helix</keyword>